<dbReference type="Proteomes" id="UP000218810">
    <property type="component" value="Unassembled WGS sequence"/>
</dbReference>
<feature type="chain" id="PRO_5012449333" evidence="1">
    <location>
        <begin position="20"/>
        <end position="350"/>
    </location>
</feature>
<accession>A0A2A2WLS4</accession>
<dbReference type="AlphaFoldDB" id="A0A2A2WLS4"/>
<dbReference type="SUPFAM" id="SSF51445">
    <property type="entry name" value="(Trans)glycosidases"/>
    <property type="match status" value="1"/>
</dbReference>
<dbReference type="EMBL" id="NTGA01000028">
    <property type="protein sequence ID" value="PAY22147.1"/>
    <property type="molecule type" value="Genomic_DNA"/>
</dbReference>
<name>A0A2A2WLS4_9ACTN</name>
<dbReference type="InterPro" id="IPR017853">
    <property type="entry name" value="GH"/>
</dbReference>
<dbReference type="PROSITE" id="PS51257">
    <property type="entry name" value="PROKAR_LIPOPROTEIN"/>
    <property type="match status" value="1"/>
</dbReference>
<comment type="caution">
    <text evidence="2">The sequence shown here is derived from an EMBL/GenBank/DDBJ whole genome shotgun (WGS) entry which is preliminary data.</text>
</comment>
<organism evidence="2 3">
    <name type="scientific">Dietzia natronolimnaea</name>
    <dbReference type="NCBI Taxonomy" id="161920"/>
    <lineage>
        <taxon>Bacteria</taxon>
        <taxon>Bacillati</taxon>
        <taxon>Actinomycetota</taxon>
        <taxon>Actinomycetes</taxon>
        <taxon>Mycobacteriales</taxon>
        <taxon>Dietziaceae</taxon>
        <taxon>Dietzia</taxon>
    </lineage>
</organism>
<reference evidence="3" key="1">
    <citation type="submission" date="2017-09" db="EMBL/GenBank/DDBJ databases">
        <authorList>
            <person name="Zhang Y."/>
            <person name="Huang X."/>
            <person name="Liu J."/>
            <person name="Lu L."/>
            <person name="Peng K."/>
        </authorList>
    </citation>
    <scope>NUCLEOTIDE SEQUENCE [LARGE SCALE GENOMIC DNA]</scope>
    <source>
        <strain evidence="3">S-XJ-1</strain>
    </source>
</reference>
<keyword evidence="3" id="KW-1185">Reference proteome</keyword>
<evidence type="ECO:0000313" key="3">
    <source>
        <dbReference type="Proteomes" id="UP000218810"/>
    </source>
</evidence>
<dbReference type="OrthoDB" id="3310285at2"/>
<proteinExistence type="predicted"/>
<evidence type="ECO:0000256" key="1">
    <source>
        <dbReference type="SAM" id="SignalP"/>
    </source>
</evidence>
<protein>
    <submittedName>
        <fullName evidence="2">Beta-mannosidase</fullName>
    </submittedName>
</protein>
<dbReference type="Gene3D" id="3.20.20.80">
    <property type="entry name" value="Glycosidases"/>
    <property type="match status" value="1"/>
</dbReference>
<gene>
    <name evidence="2" type="ORF">CEY15_14845</name>
</gene>
<evidence type="ECO:0000313" key="2">
    <source>
        <dbReference type="EMBL" id="PAY22147.1"/>
    </source>
</evidence>
<dbReference type="RefSeq" id="WP_095719085.1">
    <property type="nucleotide sequence ID" value="NZ_NTGA01000028.1"/>
</dbReference>
<keyword evidence="1" id="KW-0732">Signal</keyword>
<feature type="signal peptide" evidence="1">
    <location>
        <begin position="1"/>
        <end position="19"/>
    </location>
</feature>
<sequence>MKTAPFVGLLVLVMTLACAAPPDSRSQVQLHRATVSGGELHLDGQPWWPTGLNAYQLATDWSVNRGCGAMVDLDAYFGSLPDGAATRFNVFQQLAVNKFTGALDFAPIDAVFAAAERHDQMVIPVLVGQDGACEDEQYKDRDWYLGGWEQPTAMPLSYRDWVTTAVERWSGSPAIAAWEPIGEPETAVCGTADCHWQYRTCPADSAEVLREWTDEVGQLIRQRDPGRLITAGLLGGDQCGLVADGYRLIAESPYVDVLQYHDYDNAGFLPLRLAQTDKPLVVTELGIAAGSCLSLEDRADLIGDRIDDYEAMGAAGAMLWAFVPDPRPNECTYDIGPDDPIRALPQIARN</sequence>